<dbReference type="SUPFAM" id="SSF82866">
    <property type="entry name" value="Multidrug efflux transporter AcrB transmembrane domain"/>
    <property type="match status" value="2"/>
</dbReference>
<evidence type="ECO:0000256" key="5">
    <source>
        <dbReference type="ARBA" id="ARBA00023136"/>
    </source>
</evidence>
<evidence type="ECO:0000256" key="4">
    <source>
        <dbReference type="ARBA" id="ARBA00022989"/>
    </source>
</evidence>
<keyword evidence="9" id="KW-1185">Reference proteome</keyword>
<evidence type="ECO:0000313" key="9">
    <source>
        <dbReference type="Proteomes" id="UP001501079"/>
    </source>
</evidence>
<keyword evidence="5 6" id="KW-0472">Membrane</keyword>
<evidence type="ECO:0000259" key="7">
    <source>
        <dbReference type="PROSITE" id="PS50156"/>
    </source>
</evidence>
<comment type="caution">
    <text evidence="8">The sequence shown here is derived from an EMBL/GenBank/DDBJ whole genome shotgun (WGS) entry which is preliminary data.</text>
</comment>
<evidence type="ECO:0000256" key="6">
    <source>
        <dbReference type="SAM" id="Phobius"/>
    </source>
</evidence>
<feature type="transmembrane region" description="Helical" evidence="6">
    <location>
        <begin position="580"/>
        <end position="601"/>
    </location>
</feature>
<accession>A0ABP8AC74</accession>
<name>A0ABP8AC74_9MICO</name>
<organism evidence="8 9">
    <name type="scientific">Gryllotalpicola koreensis</name>
    <dbReference type="NCBI Taxonomy" id="993086"/>
    <lineage>
        <taxon>Bacteria</taxon>
        <taxon>Bacillati</taxon>
        <taxon>Actinomycetota</taxon>
        <taxon>Actinomycetes</taxon>
        <taxon>Micrococcales</taxon>
        <taxon>Microbacteriaceae</taxon>
        <taxon>Gryllotalpicola</taxon>
    </lineage>
</organism>
<feature type="transmembrane region" description="Helical" evidence="6">
    <location>
        <begin position="658"/>
        <end position="680"/>
    </location>
</feature>
<keyword evidence="2" id="KW-1003">Cell membrane</keyword>
<evidence type="ECO:0000313" key="8">
    <source>
        <dbReference type="EMBL" id="GAA4181570.1"/>
    </source>
</evidence>
<evidence type="ECO:0000256" key="3">
    <source>
        <dbReference type="ARBA" id="ARBA00022692"/>
    </source>
</evidence>
<proteinExistence type="predicted"/>
<evidence type="ECO:0000256" key="2">
    <source>
        <dbReference type="ARBA" id="ARBA00022475"/>
    </source>
</evidence>
<feature type="transmembrane region" description="Helical" evidence="6">
    <location>
        <begin position="391"/>
        <end position="408"/>
    </location>
</feature>
<keyword evidence="4 6" id="KW-1133">Transmembrane helix</keyword>
<dbReference type="InterPro" id="IPR004869">
    <property type="entry name" value="MMPL_dom"/>
</dbReference>
<dbReference type="PANTHER" id="PTHR33406:SF13">
    <property type="entry name" value="MEMBRANE PROTEIN YDFJ"/>
    <property type="match status" value="1"/>
</dbReference>
<feature type="transmembrane region" description="Helical" evidence="6">
    <location>
        <begin position="210"/>
        <end position="230"/>
    </location>
</feature>
<dbReference type="Gene3D" id="1.20.1640.10">
    <property type="entry name" value="Multidrug efflux transporter AcrB transmembrane domain"/>
    <property type="match status" value="2"/>
</dbReference>
<feature type="transmembrane region" description="Helical" evidence="6">
    <location>
        <begin position="17"/>
        <end position="37"/>
    </location>
</feature>
<evidence type="ECO:0000256" key="1">
    <source>
        <dbReference type="ARBA" id="ARBA00004651"/>
    </source>
</evidence>
<dbReference type="InterPro" id="IPR050545">
    <property type="entry name" value="Mycobact_MmpL"/>
</dbReference>
<comment type="subcellular location">
    <subcellularLocation>
        <location evidence="1">Cell membrane</location>
        <topology evidence="1">Multi-pass membrane protein</topology>
    </subcellularLocation>
</comment>
<dbReference type="PANTHER" id="PTHR33406">
    <property type="entry name" value="MEMBRANE PROTEIN MJ1562-RELATED"/>
    <property type="match status" value="1"/>
</dbReference>
<keyword evidence="3 6" id="KW-0812">Transmembrane</keyword>
<reference evidence="9" key="1">
    <citation type="journal article" date="2019" name="Int. J. Syst. Evol. Microbiol.">
        <title>The Global Catalogue of Microorganisms (GCM) 10K type strain sequencing project: providing services to taxonomists for standard genome sequencing and annotation.</title>
        <authorList>
            <consortium name="The Broad Institute Genomics Platform"/>
            <consortium name="The Broad Institute Genome Sequencing Center for Infectious Disease"/>
            <person name="Wu L."/>
            <person name="Ma J."/>
        </authorList>
    </citation>
    <scope>NUCLEOTIDE SEQUENCE [LARGE SCALE GENOMIC DNA]</scope>
    <source>
        <strain evidence="9">JCM 17591</strain>
    </source>
</reference>
<feature type="transmembrane region" description="Helical" evidence="6">
    <location>
        <begin position="183"/>
        <end position="203"/>
    </location>
</feature>
<sequence length="927" mass="96137">MASVLYALGRWITRFRWVVLVGWIVLLALIGGGAALFNKGFDNSVSIPGTEAQQALDQLGRTFPQVSGASAQLVVVAPDGSKVTDAAFKTVIADEATALAKLPGVSSATSPFDANGGLVSDDGRAGIISIQMSESETNVTDAQKDALQDSADSFGKSLPDGSQAVLGGSLFSTSFPAVSATEGIGLVIAIVVLIVTFGSFLAAGLPLLSALLGVGISTAAIYLLTAFSPITSTTPLLALMLGLAVGIDYALFIISRHLDQRRHGMEFRESIARSLATAGSAVVFAGVTVIIALLGLAVANIPFLTTMGAAAALGIAVAVLMSLTMVPALLAFCGERLGRPSRRAQRTAARAAARAASAGAGSSDVASVTVVHEAPKPNRFFLGWVRAATKWPVVTIVVVAGILALAAFPASKLRLDLTDAGQLPASSPARQAYDLVSEHFGPGYNGPLIVTGTIVTSNDPVGLMNDLAAEIKKLPDVAAVPLATPNATADTGIIQVIPKSAPTSEATSQLVQDIRDLRPHLQQKYGVTISVTGFTALGIDVSDRLAGALLPFGALVVGLSLILLAMVFRSIAVPIKATVGYLFSVVGSLGAVSAVFVLGWGDRILGVEQTGPVISFLPIILMGVLFGLAMDYEVFLVSRMREEWVHRGNARKAVETGFLGSAKVVTAAAIIMFGVFAAFFPEGDSTIKPMALGLAVGVFVDAFLVRMTLVPAVLALLGEWAWRLPKWLDRALPRFDMEGEGLERELALADWPEPGSDLALAADEVGLDSPRGPVFDGFSARVPRGAASVITASDPAAVRAIMLAASGRAKTDSGTLKVLGHVLPERAGAVRRRSAYVEIETDASVARLLAALRPGVELVAIDGADRLSDPVAIESLRRTIAELVAGGDGWAPVTVLIGTTRPSRAQALLPASVSSTEFESDLAEVTP</sequence>
<dbReference type="PROSITE" id="PS50156">
    <property type="entry name" value="SSD"/>
    <property type="match status" value="1"/>
</dbReference>
<dbReference type="Proteomes" id="UP001501079">
    <property type="component" value="Unassembled WGS sequence"/>
</dbReference>
<feature type="transmembrane region" description="Helical" evidence="6">
    <location>
        <begin position="692"/>
        <end position="717"/>
    </location>
</feature>
<feature type="transmembrane region" description="Helical" evidence="6">
    <location>
        <begin position="613"/>
        <end position="637"/>
    </location>
</feature>
<dbReference type="InterPro" id="IPR000731">
    <property type="entry name" value="SSD"/>
</dbReference>
<dbReference type="Pfam" id="PF03176">
    <property type="entry name" value="MMPL"/>
    <property type="match status" value="2"/>
</dbReference>
<feature type="transmembrane region" description="Helical" evidence="6">
    <location>
        <begin position="275"/>
        <end position="301"/>
    </location>
</feature>
<gene>
    <name evidence="8" type="ORF">GCM10022287_37040</name>
</gene>
<feature type="transmembrane region" description="Helical" evidence="6">
    <location>
        <begin position="236"/>
        <end position="254"/>
    </location>
</feature>
<dbReference type="EMBL" id="BAABBW010000007">
    <property type="protein sequence ID" value="GAA4181570.1"/>
    <property type="molecule type" value="Genomic_DNA"/>
</dbReference>
<feature type="domain" description="SSD" evidence="7">
    <location>
        <begin position="207"/>
        <end position="332"/>
    </location>
</feature>
<feature type="transmembrane region" description="Helical" evidence="6">
    <location>
        <begin position="307"/>
        <end position="330"/>
    </location>
</feature>
<dbReference type="RefSeq" id="WP_344757263.1">
    <property type="nucleotide sequence ID" value="NZ_BAABBW010000007.1"/>
</dbReference>
<feature type="transmembrane region" description="Helical" evidence="6">
    <location>
        <begin position="548"/>
        <end position="568"/>
    </location>
</feature>
<protein>
    <submittedName>
        <fullName evidence="8">MMPL family transporter</fullName>
    </submittedName>
</protein>